<keyword evidence="6" id="KW-0479">Metal-binding</keyword>
<dbReference type="SUPFAM" id="SSF54197">
    <property type="entry name" value="HIT-like"/>
    <property type="match status" value="1"/>
</dbReference>
<dbReference type="AlphaFoldDB" id="A0A914HUZ8"/>
<keyword evidence="8" id="KW-0378">Hydrolase</keyword>
<dbReference type="Gene3D" id="3.30.428.10">
    <property type="entry name" value="HIT-like"/>
    <property type="match status" value="1"/>
</dbReference>
<dbReference type="Pfam" id="PF22794">
    <property type="entry name" value="jr-ZPR1"/>
    <property type="match status" value="2"/>
</dbReference>
<comment type="similarity">
    <text evidence="3">Belongs to the HIT family.</text>
</comment>
<dbReference type="InterPro" id="IPR042451">
    <property type="entry name" value="ZPR1_A/B_dom"/>
</dbReference>
<dbReference type="GO" id="GO:0000290">
    <property type="term" value="P:deadenylation-dependent decapping of nuclear-transcribed mRNA"/>
    <property type="evidence" value="ECO:0007669"/>
    <property type="project" value="InterPro"/>
</dbReference>
<evidence type="ECO:0000259" key="14">
    <source>
        <dbReference type="SMART" id="SM00709"/>
    </source>
</evidence>
<dbReference type="GO" id="GO:0140932">
    <property type="term" value="F:5'-(N(7)-methyl 5'-triphosphoguanosine)-[mRNA] diphosphatase activity"/>
    <property type="evidence" value="ECO:0007669"/>
    <property type="project" value="UniProtKB-EC"/>
</dbReference>
<accession>A0A914HUZ8</accession>
<comment type="catalytic activity">
    <reaction evidence="13">
        <text>a 5'-end (N(7)-methyl 5'-triphosphoguanosine)-ribonucleoside in mRNA + H2O = N(7)-methyl-GMP + a 5'-end diphospho-ribonucleoside in mRNA + 2 H(+)</text>
        <dbReference type="Rhea" id="RHEA:65388"/>
        <dbReference type="Rhea" id="RHEA-COMP:17165"/>
        <dbReference type="Rhea" id="RHEA-COMP:17167"/>
        <dbReference type="ChEBI" id="CHEBI:15377"/>
        <dbReference type="ChEBI" id="CHEBI:15378"/>
        <dbReference type="ChEBI" id="CHEBI:58285"/>
        <dbReference type="ChEBI" id="CHEBI:156461"/>
        <dbReference type="ChEBI" id="CHEBI:167616"/>
        <dbReference type="EC" id="3.6.1.59"/>
    </reaction>
</comment>
<dbReference type="InterPro" id="IPR056180">
    <property type="entry name" value="ZPR1_jr_dom"/>
</dbReference>
<dbReference type="EC" id="3.6.1.59" evidence="4"/>
<evidence type="ECO:0000256" key="2">
    <source>
        <dbReference type="ARBA" id="ARBA00008354"/>
    </source>
</evidence>
<dbReference type="FunFam" id="3.30.428.10:FF:000006">
    <property type="entry name" value="m7GpppX diphosphatase"/>
    <property type="match status" value="1"/>
</dbReference>
<dbReference type="PANTHER" id="PTHR10876">
    <property type="entry name" value="ZINC FINGER PROTEIN ZPR1"/>
    <property type="match status" value="1"/>
</dbReference>
<evidence type="ECO:0000313" key="16">
    <source>
        <dbReference type="WBParaSite" id="Gr19_v10_g4032.t1"/>
    </source>
</evidence>
<evidence type="ECO:0000256" key="7">
    <source>
        <dbReference type="ARBA" id="ARBA00022771"/>
    </source>
</evidence>
<dbReference type="InterPro" id="IPR040141">
    <property type="entry name" value="ZPR1"/>
</dbReference>
<dbReference type="Gene3D" id="2.60.120.1040">
    <property type="entry name" value="ZPR1, A/B domain"/>
    <property type="match status" value="3"/>
</dbReference>
<keyword evidence="10" id="KW-0539">Nucleus</keyword>
<proteinExistence type="inferred from homology"/>
<name>A0A914HUZ8_GLORO</name>
<dbReference type="Gene3D" id="3.30.200.40">
    <property type="entry name" value="Scavenger mRNA decapping enzyme, N-terminal domain"/>
    <property type="match status" value="1"/>
</dbReference>
<dbReference type="Pfam" id="PF11969">
    <property type="entry name" value="DcpS_C"/>
    <property type="match status" value="1"/>
</dbReference>
<evidence type="ECO:0000256" key="10">
    <source>
        <dbReference type="ARBA" id="ARBA00023242"/>
    </source>
</evidence>
<comment type="subcellular location">
    <subcellularLocation>
        <location evidence="1">Nucleus</location>
    </subcellularLocation>
</comment>
<organism evidence="15 16">
    <name type="scientific">Globodera rostochiensis</name>
    <name type="common">Golden nematode worm</name>
    <name type="synonym">Heterodera rostochiensis</name>
    <dbReference type="NCBI Taxonomy" id="31243"/>
    <lineage>
        <taxon>Eukaryota</taxon>
        <taxon>Metazoa</taxon>
        <taxon>Ecdysozoa</taxon>
        <taxon>Nematoda</taxon>
        <taxon>Chromadorea</taxon>
        <taxon>Rhabditida</taxon>
        <taxon>Tylenchina</taxon>
        <taxon>Tylenchomorpha</taxon>
        <taxon>Tylenchoidea</taxon>
        <taxon>Heteroderidae</taxon>
        <taxon>Heteroderinae</taxon>
        <taxon>Globodera</taxon>
    </lineage>
</organism>
<comment type="similarity">
    <text evidence="2">Belongs to the ZPR1 family.</text>
</comment>
<evidence type="ECO:0000256" key="13">
    <source>
        <dbReference type="ARBA" id="ARBA00048222"/>
    </source>
</evidence>
<dbReference type="Pfam" id="PF03367">
    <property type="entry name" value="Zn_ribbon_ZPR1"/>
    <property type="match status" value="2"/>
</dbReference>
<evidence type="ECO:0000256" key="8">
    <source>
        <dbReference type="ARBA" id="ARBA00022801"/>
    </source>
</evidence>
<feature type="domain" description="Zinc finger ZPR1-type" evidence="14">
    <location>
        <begin position="221"/>
        <end position="350"/>
    </location>
</feature>
<evidence type="ECO:0000256" key="6">
    <source>
        <dbReference type="ARBA" id="ARBA00022723"/>
    </source>
</evidence>
<dbReference type="FunFam" id="2.20.25.420:FF:000002">
    <property type="entry name" value="Zinc finger protein ZPR1"/>
    <property type="match status" value="1"/>
</dbReference>
<protein>
    <recommendedName>
        <fullName evidence="5">m7GpppX diphosphatase</fullName>
        <ecNumber evidence="4">3.6.1.59</ecNumber>
    </recommendedName>
    <alternativeName>
        <fullName evidence="12">Decapping scavenger enzyme</fullName>
    </alternativeName>
    <alternativeName>
        <fullName evidence="11">Scavenger mRNA-decapping enzyme DcpS</fullName>
    </alternativeName>
</protein>
<dbReference type="NCBIfam" id="TIGR00310">
    <property type="entry name" value="ZPR1_znf"/>
    <property type="match status" value="2"/>
</dbReference>
<dbReference type="InterPro" id="IPR011145">
    <property type="entry name" value="Scavenger_mRNA_decap_enz_N"/>
</dbReference>
<dbReference type="Proteomes" id="UP000887572">
    <property type="component" value="Unplaced"/>
</dbReference>
<dbReference type="SUPFAM" id="SSF102860">
    <property type="entry name" value="mRNA decapping enzyme DcpS N-terminal domain"/>
    <property type="match status" value="1"/>
</dbReference>
<evidence type="ECO:0000256" key="12">
    <source>
        <dbReference type="ARBA" id="ARBA00030609"/>
    </source>
</evidence>
<keyword evidence="9" id="KW-0862">Zinc</keyword>
<dbReference type="Pfam" id="PF05652">
    <property type="entry name" value="DcpS"/>
    <property type="match status" value="1"/>
</dbReference>
<dbReference type="PANTHER" id="PTHR10876:SF0">
    <property type="entry name" value="ZINC FINGER PROTEIN ZPR1"/>
    <property type="match status" value="1"/>
</dbReference>
<dbReference type="GO" id="GO:0000340">
    <property type="term" value="F:RNA 7-methylguanosine cap binding"/>
    <property type="evidence" value="ECO:0007669"/>
    <property type="project" value="UniProtKB-ARBA"/>
</dbReference>
<dbReference type="InterPro" id="IPR004457">
    <property type="entry name" value="Znf_ZPR1"/>
</dbReference>
<reference evidence="16" key="1">
    <citation type="submission" date="2022-11" db="UniProtKB">
        <authorList>
            <consortium name="WormBaseParasite"/>
        </authorList>
    </citation>
    <scope>IDENTIFICATION</scope>
</reference>
<evidence type="ECO:0000256" key="3">
    <source>
        <dbReference type="ARBA" id="ARBA00010208"/>
    </source>
</evidence>
<evidence type="ECO:0000256" key="4">
    <source>
        <dbReference type="ARBA" id="ARBA00012520"/>
    </source>
</evidence>
<evidence type="ECO:0000256" key="11">
    <source>
        <dbReference type="ARBA" id="ARBA00029885"/>
    </source>
</evidence>
<sequence length="665" mass="75802">MDDVEQPLELVSVCPSCLENGITKMIVINIPFYQRVIVMSFNCDHCGHRNSNLQPGEQAQEFGTEIVLKVQKPDDLNRTIVRSEYGNIEIPELELTIPANSASGGLTTVEGVVHSVIQDLQHTQHLRRTQLSKLLSLDFSWTLKLRDPSGHCFIQNPDPFHVDPSSITSHYYRSLEEDKVLGLIDDYAVEKQSKQLTEGDISDGEWNSYDDVKNEVLHFASQCSACGSPSDTRMKSTDIPYFQTVIIMSSDCDHCGFKSNEVKSGGATQENGCKLTLRIEENVDLTRDLLKSDTCQIIIPELEIEMGQGVLPSRFTTVEGLISACNGGAEEKERLVLVLDDPAGNSYIQSLTAHLEDERLQKEFYTRTHEQNEELGLNDMKLNHVINSFPDKKSIFLLLGKGDEKALLICNKQAFEEELLLVSDWLSKSKLHFIASNDRFGSFELTLPPESNQVKTTFIYPATEWDIQKYSRQTPFILYETPDDYKNITLNYLLEIDYVKQLKWVYNFLEKKSEADRIVFEDDDKKNGFVLAPDLKWNGSNVDELYLLAIVNRRDLRSVRDLTVDELPLLENIRDQSAKLVKEKYGLGQSQLKMYFHYQPTFYHLHVHVVTLKYEAPGWGGFSILLQSAIDNIKNYAKFYQKATLPFVGKETHSLTQKFFEAGRV</sequence>
<keyword evidence="15" id="KW-1185">Reference proteome</keyword>
<dbReference type="SMART" id="SM00709">
    <property type="entry name" value="Zpr1"/>
    <property type="match status" value="2"/>
</dbReference>
<keyword evidence="7" id="KW-0863">Zinc-finger</keyword>
<evidence type="ECO:0000256" key="9">
    <source>
        <dbReference type="ARBA" id="ARBA00022833"/>
    </source>
</evidence>
<dbReference type="InterPro" id="IPR008594">
    <property type="entry name" value="DcpS/DCS2"/>
</dbReference>
<dbReference type="InterPro" id="IPR036265">
    <property type="entry name" value="HIT-like_sf"/>
</dbReference>
<dbReference type="GO" id="GO:0008270">
    <property type="term" value="F:zinc ion binding"/>
    <property type="evidence" value="ECO:0007669"/>
    <property type="project" value="UniProtKB-KW"/>
</dbReference>
<evidence type="ECO:0000256" key="1">
    <source>
        <dbReference type="ARBA" id="ARBA00004123"/>
    </source>
</evidence>
<evidence type="ECO:0000313" key="15">
    <source>
        <dbReference type="Proteomes" id="UP000887572"/>
    </source>
</evidence>
<dbReference type="InterPro" id="IPR042452">
    <property type="entry name" value="ZPR1_Znf1/2"/>
</dbReference>
<dbReference type="Gene3D" id="2.20.25.420">
    <property type="entry name" value="ZPR1, zinc finger domain"/>
    <property type="match status" value="2"/>
</dbReference>
<evidence type="ECO:0000256" key="5">
    <source>
        <dbReference type="ARBA" id="ARBA00015636"/>
    </source>
</evidence>
<dbReference type="WBParaSite" id="Gr19_v10_g4032.t1">
    <property type="protein sequence ID" value="Gr19_v10_g4032.t1"/>
    <property type="gene ID" value="Gr19_v10_g4032"/>
</dbReference>
<feature type="domain" description="Zinc finger ZPR1-type" evidence="14">
    <location>
        <begin position="12"/>
        <end position="156"/>
    </location>
</feature>
<dbReference type="GO" id="GO:0005634">
    <property type="term" value="C:nucleus"/>
    <property type="evidence" value="ECO:0007669"/>
    <property type="project" value="UniProtKB-SubCell"/>
</dbReference>